<organism evidence="2 3">
    <name type="scientific">Cladobotryum mycophilum</name>
    <dbReference type="NCBI Taxonomy" id="491253"/>
    <lineage>
        <taxon>Eukaryota</taxon>
        <taxon>Fungi</taxon>
        <taxon>Dikarya</taxon>
        <taxon>Ascomycota</taxon>
        <taxon>Pezizomycotina</taxon>
        <taxon>Sordariomycetes</taxon>
        <taxon>Hypocreomycetidae</taxon>
        <taxon>Hypocreales</taxon>
        <taxon>Hypocreaceae</taxon>
        <taxon>Cladobotryum</taxon>
    </lineage>
</organism>
<evidence type="ECO:0000313" key="2">
    <source>
        <dbReference type="EMBL" id="KAK5988897.1"/>
    </source>
</evidence>
<dbReference type="Proteomes" id="UP001338125">
    <property type="component" value="Unassembled WGS sequence"/>
</dbReference>
<keyword evidence="3" id="KW-1185">Reference proteome</keyword>
<feature type="domain" description="Heterokaryon incompatibility" evidence="1">
    <location>
        <begin position="221"/>
        <end position="377"/>
    </location>
</feature>
<reference evidence="2 3" key="1">
    <citation type="submission" date="2024-01" db="EMBL/GenBank/DDBJ databases">
        <title>Complete genome of Cladobotryum mycophilum ATHUM6906.</title>
        <authorList>
            <person name="Christinaki A.C."/>
            <person name="Myridakis A.I."/>
            <person name="Kouvelis V.N."/>
        </authorList>
    </citation>
    <scope>NUCLEOTIDE SEQUENCE [LARGE SCALE GENOMIC DNA]</scope>
    <source>
        <strain evidence="2 3">ATHUM6906</strain>
    </source>
</reference>
<dbReference type="EMBL" id="JAVFKD010000015">
    <property type="protein sequence ID" value="KAK5988897.1"/>
    <property type="molecule type" value="Genomic_DNA"/>
</dbReference>
<dbReference type="Pfam" id="PF06985">
    <property type="entry name" value="HET"/>
    <property type="match status" value="1"/>
</dbReference>
<dbReference type="PANTHER" id="PTHR33112">
    <property type="entry name" value="DOMAIN PROTEIN, PUTATIVE-RELATED"/>
    <property type="match status" value="1"/>
</dbReference>
<evidence type="ECO:0000313" key="3">
    <source>
        <dbReference type="Proteomes" id="UP001338125"/>
    </source>
</evidence>
<dbReference type="InterPro" id="IPR010730">
    <property type="entry name" value="HET"/>
</dbReference>
<comment type="caution">
    <text evidence="2">The sequence shown here is derived from an EMBL/GenBank/DDBJ whole genome shotgun (WGS) entry which is preliminary data.</text>
</comment>
<sequence>MSYQPPLNDFDPGPVFTPRLINTDEGLHQTLLEVAEDHDSLCICEKRREFGHHLSYEQLKVSARSCRMCSVFEKAVLAIATGGLPRLFQAPGTEAEQKRVLETITLDPLFQWRVPMAERHPNMTVDGKSMSILIFQDKDEDTHSTCHGREFIRESFFGPRTDSEIAFRKASNWLSTCLGSHSCGANVQSNSPTRLISVRKSSPNVEDAVRLIKTDGSEGAYACLSYRWGDKSQRQLLTTVRTLDKHMKGIHYKELPKTFQDAVTITRRMGLDYLWIDALCIIQAFDGMTDAEWQRTRVDVMQEISQMARIYQGCQFSISADTSTSMDSGIFSKLPIIYQLPPVVDDNGRPMSLHIRGEPNHDTSPTELETRGWTFQEYLLPPRVIHFGDFDIIWRCREILACECGRITGTSQKRERMASVTRPIPDDANGILEYWENVVYFYSSRVLTNGDDKLPGVAGVAQYFQRKTNWVYLAGLWQQSLLHDLCWYIVRETSTSQSEIGIGTRPKQYRAPSWSWASIDNLDGATCCTWASGKFYLHPRGGSRGQIPACTIDDVSCRTEGSSPTGMVEYGHIDISGALITANLAADETKDVPWTLVNIGDGTDVLQCMTDCKLDEEGLKYGDEVYCMPIQEGLHEGGSNRVCLILKRKPNTNGPPEYQRIGLCVLIRCNPAPDEQQLRIEQFGPRRMRRDLGKPEFAKVVEAFSFQQESKDITKVRII</sequence>
<accession>A0ABR0S9R2</accession>
<evidence type="ECO:0000259" key="1">
    <source>
        <dbReference type="Pfam" id="PF06985"/>
    </source>
</evidence>
<dbReference type="PANTHER" id="PTHR33112:SF9">
    <property type="entry name" value="HETEROKARYON INCOMPATIBILITY DOMAIN-CONTAINING PROTEIN"/>
    <property type="match status" value="1"/>
</dbReference>
<proteinExistence type="predicted"/>
<name>A0ABR0S9R2_9HYPO</name>
<protein>
    <recommendedName>
        <fullName evidence="1">Heterokaryon incompatibility domain-containing protein</fullName>
    </recommendedName>
</protein>
<gene>
    <name evidence="2" type="ORF">PT974_10394</name>
</gene>